<dbReference type="Gene3D" id="3.40.50.300">
    <property type="entry name" value="P-loop containing nucleotide triphosphate hydrolases"/>
    <property type="match status" value="1"/>
</dbReference>
<dbReference type="GO" id="GO:0043138">
    <property type="term" value="F:3'-5' DNA helicase activity"/>
    <property type="evidence" value="ECO:0007669"/>
    <property type="project" value="UniProtKB-EC"/>
</dbReference>
<evidence type="ECO:0000256" key="4">
    <source>
        <dbReference type="ARBA" id="ARBA00034617"/>
    </source>
</evidence>
<dbReference type="PROSITE" id="PS51194">
    <property type="entry name" value="HELICASE_CTER"/>
    <property type="match status" value="1"/>
</dbReference>
<evidence type="ECO:0000313" key="7">
    <source>
        <dbReference type="EMBL" id="RHZ47074.1"/>
    </source>
</evidence>
<dbReference type="SUPFAM" id="SSF52540">
    <property type="entry name" value="P-loop containing nucleoside triphosphate hydrolases"/>
    <property type="match status" value="1"/>
</dbReference>
<dbReference type="STRING" id="1348612.A0A397GB13"/>
<comment type="caution">
    <text evidence="7">The sequence shown here is derived from an EMBL/GenBank/DDBJ whole genome shotgun (WGS) entry which is preliminary data.</text>
</comment>
<feature type="domain" description="Helicase C-terminal" evidence="6">
    <location>
        <begin position="13"/>
        <end position="146"/>
    </location>
</feature>
<proteinExistence type="inferred from homology"/>
<accession>A0A397GB13</accession>
<comment type="catalytic activity">
    <reaction evidence="4">
        <text>Couples ATP hydrolysis with the unwinding of duplex DNA by translocating in the 3'-5' direction.</text>
        <dbReference type="EC" id="5.6.2.4"/>
    </reaction>
</comment>
<evidence type="ECO:0000313" key="8">
    <source>
        <dbReference type="Proteomes" id="UP000266861"/>
    </source>
</evidence>
<comment type="similarity">
    <text evidence="1">Belongs to the helicase family. RecQ subfamily.</text>
</comment>
<evidence type="ECO:0000256" key="3">
    <source>
        <dbReference type="ARBA" id="ARBA00023235"/>
    </source>
</evidence>
<keyword evidence="3" id="KW-0413">Isomerase</keyword>
<name>A0A397GB13_9GLOM</name>
<evidence type="ECO:0000256" key="5">
    <source>
        <dbReference type="ARBA" id="ARBA00034808"/>
    </source>
</evidence>
<dbReference type="EMBL" id="PQFF01000496">
    <property type="protein sequence ID" value="RHZ47074.1"/>
    <property type="molecule type" value="Genomic_DNA"/>
</dbReference>
<dbReference type="Pfam" id="PF00271">
    <property type="entry name" value="Helicase_C"/>
    <property type="match status" value="1"/>
</dbReference>
<dbReference type="GO" id="GO:0000724">
    <property type="term" value="P:double-strand break repair via homologous recombination"/>
    <property type="evidence" value="ECO:0007669"/>
    <property type="project" value="TreeGrafter"/>
</dbReference>
<dbReference type="GO" id="GO:0009378">
    <property type="term" value="F:four-way junction helicase activity"/>
    <property type="evidence" value="ECO:0007669"/>
    <property type="project" value="TreeGrafter"/>
</dbReference>
<keyword evidence="2" id="KW-0238">DNA-binding</keyword>
<dbReference type="Proteomes" id="UP000266861">
    <property type="component" value="Unassembled WGS sequence"/>
</dbReference>
<dbReference type="AlphaFoldDB" id="A0A397GB13"/>
<sequence length="146" mass="17037">MSKKDNKEQFLEDILKIINEIEIGKYIIYCITIKSCKELFTNLQEKVLKEIINIYHGELSAKEKSNTLSLWKTGNIQIIVATNAFSMRINELDIQIIIHVEFPISIENLIQKSGHAGRNRLPVKAIIFFNRKDIKTVMEVYIEEQR</sequence>
<organism evidence="7 8">
    <name type="scientific">Diversispora epigaea</name>
    <dbReference type="NCBI Taxonomy" id="1348612"/>
    <lineage>
        <taxon>Eukaryota</taxon>
        <taxon>Fungi</taxon>
        <taxon>Fungi incertae sedis</taxon>
        <taxon>Mucoromycota</taxon>
        <taxon>Glomeromycotina</taxon>
        <taxon>Glomeromycetes</taxon>
        <taxon>Diversisporales</taxon>
        <taxon>Diversisporaceae</taxon>
        <taxon>Diversispora</taxon>
    </lineage>
</organism>
<dbReference type="InterPro" id="IPR027417">
    <property type="entry name" value="P-loop_NTPase"/>
</dbReference>
<dbReference type="PANTHER" id="PTHR13710:SF105">
    <property type="entry name" value="ATP-DEPENDENT DNA HELICASE Q1"/>
    <property type="match status" value="1"/>
</dbReference>
<dbReference type="PANTHER" id="PTHR13710">
    <property type="entry name" value="DNA HELICASE RECQ FAMILY MEMBER"/>
    <property type="match status" value="1"/>
</dbReference>
<evidence type="ECO:0000256" key="2">
    <source>
        <dbReference type="ARBA" id="ARBA00023125"/>
    </source>
</evidence>
<dbReference type="GO" id="GO:0005737">
    <property type="term" value="C:cytoplasm"/>
    <property type="evidence" value="ECO:0007669"/>
    <property type="project" value="TreeGrafter"/>
</dbReference>
<evidence type="ECO:0000256" key="1">
    <source>
        <dbReference type="ARBA" id="ARBA00005446"/>
    </source>
</evidence>
<keyword evidence="8" id="KW-1185">Reference proteome</keyword>
<dbReference type="SMART" id="SM00490">
    <property type="entry name" value="HELICc"/>
    <property type="match status" value="1"/>
</dbReference>
<gene>
    <name evidence="7" type="ORF">Glove_593g1</name>
</gene>
<dbReference type="EC" id="5.6.2.4" evidence="5"/>
<dbReference type="GO" id="GO:0005694">
    <property type="term" value="C:chromosome"/>
    <property type="evidence" value="ECO:0007669"/>
    <property type="project" value="TreeGrafter"/>
</dbReference>
<dbReference type="GO" id="GO:0003677">
    <property type="term" value="F:DNA binding"/>
    <property type="evidence" value="ECO:0007669"/>
    <property type="project" value="UniProtKB-KW"/>
</dbReference>
<dbReference type="OrthoDB" id="5425465at2759"/>
<protein>
    <recommendedName>
        <fullName evidence="5">DNA 3'-5' helicase</fullName>
        <ecNumber evidence="5">5.6.2.4</ecNumber>
    </recommendedName>
</protein>
<evidence type="ECO:0000259" key="6">
    <source>
        <dbReference type="PROSITE" id="PS51194"/>
    </source>
</evidence>
<reference evidence="7 8" key="1">
    <citation type="submission" date="2018-08" db="EMBL/GenBank/DDBJ databases">
        <title>Genome and evolution of the arbuscular mycorrhizal fungus Diversispora epigaea (formerly Glomus versiforme) and its bacterial endosymbionts.</title>
        <authorList>
            <person name="Sun X."/>
            <person name="Fei Z."/>
            <person name="Harrison M."/>
        </authorList>
    </citation>
    <scope>NUCLEOTIDE SEQUENCE [LARGE SCALE GENOMIC DNA]</scope>
    <source>
        <strain evidence="7 8">IT104</strain>
    </source>
</reference>
<dbReference type="InterPro" id="IPR001650">
    <property type="entry name" value="Helicase_C-like"/>
</dbReference>